<accession>A0A917VCA8</accession>
<keyword evidence="2" id="KW-1185">Reference proteome</keyword>
<evidence type="ECO:0000313" key="2">
    <source>
        <dbReference type="Proteomes" id="UP000612956"/>
    </source>
</evidence>
<reference evidence="1" key="2">
    <citation type="submission" date="2020-09" db="EMBL/GenBank/DDBJ databases">
        <authorList>
            <person name="Sun Q."/>
            <person name="Zhou Y."/>
        </authorList>
    </citation>
    <scope>NUCLEOTIDE SEQUENCE</scope>
    <source>
        <strain evidence="1">CGMCC 4.7278</strain>
    </source>
</reference>
<gene>
    <name evidence="1" type="ORF">GCM10011591_38080</name>
</gene>
<dbReference type="EMBL" id="BMMW01000004">
    <property type="protein sequence ID" value="GGK62207.1"/>
    <property type="molecule type" value="Genomic_DNA"/>
</dbReference>
<evidence type="ECO:0000313" key="1">
    <source>
        <dbReference type="EMBL" id="GGK62207.1"/>
    </source>
</evidence>
<reference evidence="1" key="1">
    <citation type="journal article" date="2014" name="Int. J. Syst. Evol. Microbiol.">
        <title>Complete genome sequence of Corynebacterium casei LMG S-19264T (=DSM 44701T), isolated from a smear-ripened cheese.</title>
        <authorList>
            <consortium name="US DOE Joint Genome Institute (JGI-PGF)"/>
            <person name="Walter F."/>
            <person name="Albersmeier A."/>
            <person name="Kalinowski J."/>
            <person name="Ruckert C."/>
        </authorList>
    </citation>
    <scope>NUCLEOTIDE SEQUENCE</scope>
    <source>
        <strain evidence="1">CGMCC 4.7278</strain>
    </source>
</reference>
<name>A0A917VCA8_9NOCA</name>
<proteinExistence type="predicted"/>
<organism evidence="1 2">
    <name type="scientific">Nocardia camponoti</name>
    <dbReference type="NCBI Taxonomy" id="1616106"/>
    <lineage>
        <taxon>Bacteria</taxon>
        <taxon>Bacillati</taxon>
        <taxon>Actinomycetota</taxon>
        <taxon>Actinomycetes</taxon>
        <taxon>Mycobacteriales</taxon>
        <taxon>Nocardiaceae</taxon>
        <taxon>Nocardia</taxon>
    </lineage>
</organism>
<protein>
    <submittedName>
        <fullName evidence="1">Uncharacterized protein</fullName>
    </submittedName>
</protein>
<dbReference type="Proteomes" id="UP000612956">
    <property type="component" value="Unassembled WGS sequence"/>
</dbReference>
<comment type="caution">
    <text evidence="1">The sequence shown here is derived from an EMBL/GenBank/DDBJ whole genome shotgun (WGS) entry which is preliminary data.</text>
</comment>
<dbReference type="AlphaFoldDB" id="A0A917VCA8"/>
<sequence>MGKCVCAGAGRAATDQLAAVEEFYSGAQGFTQMGVAGYQFRQVAGLCVRSTELDAGPPGSQG</sequence>